<gene>
    <name evidence="1" type="ORF">SD37_28730</name>
</gene>
<dbReference type="KEGG" id="aori:SD37_28730"/>
<keyword evidence="2" id="KW-1185">Reference proteome</keyword>
<dbReference type="STRING" id="31958.SD37_28730"/>
<protein>
    <submittedName>
        <fullName evidence="1">Uncharacterized protein</fullName>
    </submittedName>
</protein>
<dbReference type="Proteomes" id="UP000093695">
    <property type="component" value="Chromosome"/>
</dbReference>
<sequence length="93" mass="10751">MNWFSEPVFSVGFVRQMEIVDADGEHQEYSQVKFAFHCRPDARLRSLGSRAVWWFRSDGTSFADWLASVMRDPVWGMVRRSEVAGFSLSQESV</sequence>
<organism evidence="1 2">
    <name type="scientific">Amycolatopsis orientalis</name>
    <name type="common">Nocardia orientalis</name>
    <dbReference type="NCBI Taxonomy" id="31958"/>
    <lineage>
        <taxon>Bacteria</taxon>
        <taxon>Bacillati</taxon>
        <taxon>Actinomycetota</taxon>
        <taxon>Actinomycetes</taxon>
        <taxon>Pseudonocardiales</taxon>
        <taxon>Pseudonocardiaceae</taxon>
        <taxon>Amycolatopsis</taxon>
    </lineage>
</organism>
<reference evidence="1 2" key="1">
    <citation type="journal article" date="2015" name="Genome Announc.">
        <title>Draft Genome Sequence of Norvancomycin-Producing Strain Amycolatopsis orientalis CPCC200066.</title>
        <authorList>
            <person name="Lei X."/>
            <person name="Yuan F."/>
            <person name="Shi Y."/>
            <person name="Li X."/>
            <person name="Wang L."/>
            <person name="Hong B."/>
        </authorList>
    </citation>
    <scope>NUCLEOTIDE SEQUENCE [LARGE SCALE GENOMIC DNA]</scope>
    <source>
        <strain evidence="1 2">B-37</strain>
    </source>
</reference>
<accession>A0A193C4D6</accession>
<evidence type="ECO:0000313" key="1">
    <source>
        <dbReference type="EMBL" id="ANN19210.1"/>
    </source>
</evidence>
<evidence type="ECO:0000313" key="2">
    <source>
        <dbReference type="Proteomes" id="UP000093695"/>
    </source>
</evidence>
<dbReference type="EMBL" id="CP016174">
    <property type="protein sequence ID" value="ANN19210.1"/>
    <property type="molecule type" value="Genomic_DNA"/>
</dbReference>
<proteinExistence type="predicted"/>
<name>A0A193C4D6_AMYOR</name>
<dbReference type="AlphaFoldDB" id="A0A193C4D6"/>